<evidence type="ECO:0000313" key="2">
    <source>
        <dbReference type="Proteomes" id="UP000326678"/>
    </source>
</evidence>
<reference evidence="1 2" key="1">
    <citation type="submission" date="2019-10" db="EMBL/GenBank/DDBJ databases">
        <title>Genomic and transcriptomic insights into the perfect genentic adaptation of a filamentous nitrogen-fixing cyanobacterium to rice fields.</title>
        <authorList>
            <person name="Chen Z."/>
        </authorList>
    </citation>
    <scope>NUCLEOTIDE SEQUENCE [LARGE SCALE GENOMIC DNA]</scope>
    <source>
        <strain evidence="1">CCNUC1</strain>
    </source>
</reference>
<name>A0A5P8WAD7_9NOSO</name>
<proteinExistence type="predicted"/>
<keyword evidence="2" id="KW-1185">Reference proteome</keyword>
<accession>A0A5P8WAD7</accession>
<dbReference type="EMBL" id="CP045226">
    <property type="protein sequence ID" value="QFS49511.1"/>
    <property type="molecule type" value="Genomic_DNA"/>
</dbReference>
<dbReference type="AlphaFoldDB" id="A0A5P8WAD7"/>
<gene>
    <name evidence="1" type="ORF">GXM_07005</name>
</gene>
<evidence type="ECO:0000313" key="1">
    <source>
        <dbReference type="EMBL" id="QFS49511.1"/>
    </source>
</evidence>
<protein>
    <submittedName>
        <fullName evidence="1">Uncharacterized protein</fullName>
    </submittedName>
</protein>
<dbReference type="Proteomes" id="UP000326678">
    <property type="component" value="Chromosome Gxm1"/>
</dbReference>
<organism evidence="1 2">
    <name type="scientific">Nostoc sphaeroides CCNUC1</name>
    <dbReference type="NCBI Taxonomy" id="2653204"/>
    <lineage>
        <taxon>Bacteria</taxon>
        <taxon>Bacillati</taxon>
        <taxon>Cyanobacteriota</taxon>
        <taxon>Cyanophyceae</taxon>
        <taxon>Nostocales</taxon>
        <taxon>Nostocaceae</taxon>
        <taxon>Nostoc</taxon>
    </lineage>
</organism>
<dbReference type="KEGG" id="nsh:GXM_07005"/>
<sequence length="56" mass="6108">MQCLEAIVLIVNDYQVAISSLRDATRTMGYAYAQMATLNFPGSAIFSSCCHDCQKG</sequence>